<gene>
    <name evidence="1" type="ORF">SV7mr_50850</name>
</gene>
<dbReference type="Proteomes" id="UP000315003">
    <property type="component" value="Chromosome"/>
</dbReference>
<proteinExistence type="predicted"/>
<evidence type="ECO:0000313" key="2">
    <source>
        <dbReference type="Proteomes" id="UP000315003"/>
    </source>
</evidence>
<dbReference type="AlphaFoldDB" id="A0A517T2C2"/>
<organism evidence="1 2">
    <name type="scientific">Stieleria bergensis</name>
    <dbReference type="NCBI Taxonomy" id="2528025"/>
    <lineage>
        <taxon>Bacteria</taxon>
        <taxon>Pseudomonadati</taxon>
        <taxon>Planctomycetota</taxon>
        <taxon>Planctomycetia</taxon>
        <taxon>Pirellulales</taxon>
        <taxon>Pirellulaceae</taxon>
        <taxon>Stieleria</taxon>
    </lineage>
</organism>
<accession>A0A517T2C2</accession>
<name>A0A517T2C2_9BACT</name>
<reference evidence="1 2" key="1">
    <citation type="submission" date="2019-02" db="EMBL/GenBank/DDBJ databases">
        <title>Deep-cultivation of Planctomycetes and their phenomic and genomic characterization uncovers novel biology.</title>
        <authorList>
            <person name="Wiegand S."/>
            <person name="Jogler M."/>
            <person name="Boedeker C."/>
            <person name="Pinto D."/>
            <person name="Vollmers J."/>
            <person name="Rivas-Marin E."/>
            <person name="Kohn T."/>
            <person name="Peeters S.H."/>
            <person name="Heuer A."/>
            <person name="Rast P."/>
            <person name="Oberbeckmann S."/>
            <person name="Bunk B."/>
            <person name="Jeske O."/>
            <person name="Meyerdierks A."/>
            <person name="Storesund J.E."/>
            <person name="Kallscheuer N."/>
            <person name="Luecker S."/>
            <person name="Lage O.M."/>
            <person name="Pohl T."/>
            <person name="Merkel B.J."/>
            <person name="Hornburger P."/>
            <person name="Mueller R.-W."/>
            <person name="Bruemmer F."/>
            <person name="Labrenz M."/>
            <person name="Spormann A.M."/>
            <person name="Op den Camp H."/>
            <person name="Overmann J."/>
            <person name="Amann R."/>
            <person name="Jetten M.S.M."/>
            <person name="Mascher T."/>
            <person name="Medema M.H."/>
            <person name="Devos D.P."/>
            <person name="Kaster A.-K."/>
            <person name="Ovreas L."/>
            <person name="Rohde M."/>
            <person name="Galperin M.Y."/>
            <person name="Jogler C."/>
        </authorList>
    </citation>
    <scope>NUCLEOTIDE SEQUENCE [LARGE SCALE GENOMIC DNA]</scope>
    <source>
        <strain evidence="1 2">SV_7m_r</strain>
    </source>
</reference>
<protein>
    <submittedName>
        <fullName evidence="1">Uncharacterized protein</fullName>
    </submittedName>
</protein>
<dbReference type="EMBL" id="CP036272">
    <property type="protein sequence ID" value="QDT62537.1"/>
    <property type="molecule type" value="Genomic_DNA"/>
</dbReference>
<sequence>MCLQVAISKVNSESYGANAMQFYGGKANDKGRLPIRKSMLSDGSYQCVDVVNCDVRRDDRNF</sequence>
<keyword evidence="2" id="KW-1185">Reference proteome</keyword>
<evidence type="ECO:0000313" key="1">
    <source>
        <dbReference type="EMBL" id="QDT62537.1"/>
    </source>
</evidence>